<organism evidence="13 14">
    <name type="scientific">Lunasporangiospora selenospora</name>
    <dbReference type="NCBI Taxonomy" id="979761"/>
    <lineage>
        <taxon>Eukaryota</taxon>
        <taxon>Fungi</taxon>
        <taxon>Fungi incertae sedis</taxon>
        <taxon>Mucoromycota</taxon>
        <taxon>Mortierellomycotina</taxon>
        <taxon>Mortierellomycetes</taxon>
        <taxon>Mortierellales</taxon>
        <taxon>Mortierellaceae</taxon>
        <taxon>Lunasporangiospora</taxon>
    </lineage>
</organism>
<dbReference type="GO" id="GO:0003843">
    <property type="term" value="F:1,3-beta-D-glucan synthase activity"/>
    <property type="evidence" value="ECO:0007669"/>
    <property type="project" value="UniProtKB-EC"/>
</dbReference>
<evidence type="ECO:0000256" key="10">
    <source>
        <dbReference type="SAM" id="MobiDB-lite"/>
    </source>
</evidence>
<feature type="compositionally biased region" description="Low complexity" evidence="10">
    <location>
        <begin position="39"/>
        <end position="48"/>
    </location>
</feature>
<keyword evidence="6 11" id="KW-0812">Transmembrane</keyword>
<feature type="transmembrane region" description="Helical" evidence="11">
    <location>
        <begin position="797"/>
        <end position="816"/>
    </location>
</feature>
<sequence>MEPSGRPAPPSPGSRRPVPARLNSNGTVAVAIDPPSPSHQPNQQQQHRPPNPRLPSHERRSPAVSPTQRAFHQHQQQPFQGSPESHQYPPPNSYPLRDLQQQPSHPPPATSSPAPPPSHSLGFHPNLSANDLRNNQFNNHYYGPGLSGADSEDESLYSHRFPHNRRDTTFSSSSQQSLFPLAGRMQDDENDADRGRHLKGRNGGNDKGKGRLNASESDSETFDSRIDGYKPNAGYDIDLFGPFRGPDDGRYTGLSPSSEALLTLIENKRGTLPGSQYKTDNGANHMPDPQHIPPSSLYPSWTIEKGVPLTREEIEGIMLDLTRKFGFQRDNMRNQTEAFMTMLDSRASRMPPVHALTTIHADYIGGENANYRKWYFASQLDLDDHMGYHSAPGKNKRVNRNSMAPQPGATYQETHDSLAMAEHHWKARMARMSHFDRARQVALYLLLWGEASQIRFLPECLCFIYKCAEDFYLSPECQQMIHPVPEGQYLRSIITPLYRFIRDQSYEVQGGKYVKRERDHNRIIGYDDINQAFWSPEGMNRIRLKDNKKLLDIHIGRRWSALSHVNWDMSFRKTYIEKRTWLHLAVNFTRVWIIHIVMYWYFTAYNAPFLYLKEGEVNSGVQWSVVALGGAIATLIMLVGVFCEFMFIPLTWSNSAMLIRRLIILLIVLILNVAPAVYVCRYDRTGTVSKIVGMSHFGVSLVTSLVFAIIPSNQLFGSPSKTSRKNLASQTFTASFPKLKGTDRLLSVFLWSLVFGCKLVESYFFLSRSFRLPLEALYSERIGNCKDKFIGETLCQYMPVFTVSVMFIVDLVLFFLDTYLWYVIWNTVFAVGHSFKIGISIWTPWRHIFSRLPKRLFAKLLATADMDVKYKPKVLCSQIWNAIVISMYREHLLSIEHTQRLLYQQIPSDSDNKRILKAPMFFVAQEDTSIKAEFYPSHSEAERRIAFFAQSLATPIPEPIPVDQMPSFTVLVPHYSEKTLLSLKEIISVEDQNTRVTLLEYLKQLHSVEWDNFVRDTKILSEESSILKGASSFNLDDKESHRDMDKLNNDDLAFYSIGFKSSSPEYTIRTRIWASLRAQTLYRTVSGFMNYAKAIKLLYRVENPEMVHQFGGNGVRLDRELDRLSQQKFKFVVSMQRYTKFNKEEAENAEFLLRTYPHLQIAYLDERPPEAEGEEPVVYSVLIDGKCEIMPDGKRRPRFRVRLPGNPILGDGKSDNQNHAMIFARGEYIQLVDANQDNYLEEALKIRSVLGEFEQFNVPIVSPYSPQVNPKDVPEPVAIVGAREYIFSENIGVMGDVAAGKEQVFGTLTQRMMARIGGKLHYGHPDFLNFIFMTTRG</sequence>
<dbReference type="InterPro" id="IPR056261">
    <property type="entry name" value="FKS1-like_dom2"/>
</dbReference>
<dbReference type="GO" id="GO:0051278">
    <property type="term" value="P:fungal-type cell wall polysaccharide biosynthetic process"/>
    <property type="evidence" value="ECO:0007669"/>
    <property type="project" value="TreeGrafter"/>
</dbReference>
<dbReference type="OrthoDB" id="1880850at2759"/>
<feature type="compositionally biased region" description="Pro residues" evidence="10">
    <location>
        <begin position="1"/>
        <end position="12"/>
    </location>
</feature>
<feature type="transmembrane region" description="Helical" evidence="11">
    <location>
        <begin position="691"/>
        <end position="710"/>
    </location>
</feature>
<feature type="region of interest" description="Disordered" evidence="10">
    <location>
        <begin position="1"/>
        <end position="154"/>
    </location>
</feature>
<evidence type="ECO:0000256" key="9">
    <source>
        <dbReference type="ARBA" id="ARBA00047777"/>
    </source>
</evidence>
<evidence type="ECO:0000256" key="2">
    <source>
        <dbReference type="ARBA" id="ARBA00009040"/>
    </source>
</evidence>
<reference evidence="13" key="1">
    <citation type="journal article" date="2020" name="Fungal Divers.">
        <title>Resolving the Mortierellaceae phylogeny through synthesis of multi-gene phylogenetics and phylogenomics.</title>
        <authorList>
            <person name="Vandepol N."/>
            <person name="Liber J."/>
            <person name="Desiro A."/>
            <person name="Na H."/>
            <person name="Kennedy M."/>
            <person name="Barry K."/>
            <person name="Grigoriev I.V."/>
            <person name="Miller A.N."/>
            <person name="O'Donnell K."/>
            <person name="Stajich J.E."/>
            <person name="Bonito G."/>
        </authorList>
    </citation>
    <scope>NUCLEOTIDE SEQUENCE</scope>
    <source>
        <strain evidence="13">KOD1015</strain>
    </source>
</reference>
<dbReference type="EMBL" id="JAABOA010002358">
    <property type="protein sequence ID" value="KAF9579979.1"/>
    <property type="molecule type" value="Genomic_DNA"/>
</dbReference>
<keyword evidence="8 11" id="KW-0472">Membrane</keyword>
<accession>A0A9P6FRC0</accession>
<dbReference type="SMART" id="SM01205">
    <property type="entry name" value="FKS1_dom1"/>
    <property type="match status" value="1"/>
</dbReference>
<comment type="subcellular location">
    <subcellularLocation>
        <location evidence="1">Membrane</location>
        <topology evidence="1">Multi-pass membrane protein</topology>
    </subcellularLocation>
</comment>
<feature type="transmembrane region" description="Helical" evidence="11">
    <location>
        <begin position="745"/>
        <end position="766"/>
    </location>
</feature>
<feature type="transmembrane region" description="Helical" evidence="11">
    <location>
        <begin position="658"/>
        <end position="679"/>
    </location>
</feature>
<name>A0A9P6FRC0_9FUNG</name>
<dbReference type="InterPro" id="IPR026899">
    <property type="entry name" value="FKS1-like_dom1"/>
</dbReference>
<evidence type="ECO:0000313" key="13">
    <source>
        <dbReference type="EMBL" id="KAF9579979.1"/>
    </source>
</evidence>
<evidence type="ECO:0000259" key="12">
    <source>
        <dbReference type="SMART" id="SM01205"/>
    </source>
</evidence>
<protein>
    <recommendedName>
        <fullName evidence="3">1,3-beta-glucan synthase</fullName>
        <ecNumber evidence="3">2.4.1.34</ecNumber>
    </recommendedName>
</protein>
<evidence type="ECO:0000256" key="4">
    <source>
        <dbReference type="ARBA" id="ARBA00022676"/>
    </source>
</evidence>
<dbReference type="GO" id="GO:0005886">
    <property type="term" value="C:plasma membrane"/>
    <property type="evidence" value="ECO:0007669"/>
    <property type="project" value="TreeGrafter"/>
</dbReference>
<feature type="transmembrane region" description="Helical" evidence="11">
    <location>
        <begin position="581"/>
        <end position="602"/>
    </location>
</feature>
<dbReference type="PANTHER" id="PTHR12741">
    <property type="entry name" value="LYST-INTERACTING PROTEIN LIP5 DOPAMINE RESPONSIVE PROTEIN DRG-1"/>
    <property type="match status" value="1"/>
</dbReference>
<dbReference type="Pfam" id="PF23605">
    <property type="entry name" value="FKS1_dom2"/>
    <property type="match status" value="1"/>
</dbReference>
<comment type="similarity">
    <text evidence="2">Belongs to the glycosyltransferase 48 family.</text>
</comment>
<feature type="compositionally biased region" description="Polar residues" evidence="10">
    <location>
        <begin position="127"/>
        <end position="139"/>
    </location>
</feature>
<comment type="caution">
    <text evidence="13">The sequence shown here is derived from an EMBL/GenBank/DDBJ whole genome shotgun (WGS) entry which is preliminary data.</text>
</comment>
<keyword evidence="4" id="KW-0328">Glycosyltransferase</keyword>
<proteinExistence type="inferred from homology"/>
<dbReference type="InterPro" id="IPR003440">
    <property type="entry name" value="Glyco_trans_48_dom"/>
</dbReference>
<evidence type="ECO:0000313" key="14">
    <source>
        <dbReference type="Proteomes" id="UP000780801"/>
    </source>
</evidence>
<keyword evidence="14" id="KW-1185">Reference proteome</keyword>
<evidence type="ECO:0000256" key="11">
    <source>
        <dbReference type="SAM" id="Phobius"/>
    </source>
</evidence>
<dbReference type="EC" id="2.4.1.34" evidence="3"/>
<evidence type="ECO:0000256" key="8">
    <source>
        <dbReference type="ARBA" id="ARBA00023136"/>
    </source>
</evidence>
<dbReference type="PANTHER" id="PTHR12741:SF48">
    <property type="entry name" value="1,3-BETA-GLUCAN SYNTHASE COMPONENT FKS1-RELATED"/>
    <property type="match status" value="1"/>
</dbReference>
<feature type="transmembrane region" description="Helical" evidence="11">
    <location>
        <begin position="623"/>
        <end position="652"/>
    </location>
</feature>
<feature type="region of interest" description="Disordered" evidence="10">
    <location>
        <begin position="183"/>
        <end position="227"/>
    </location>
</feature>
<feature type="domain" description="1,3-beta-glucan synthase component FKS1-like" evidence="12">
    <location>
        <begin position="435"/>
        <end position="547"/>
    </location>
</feature>
<keyword evidence="5" id="KW-0808">Transferase</keyword>
<comment type="catalytic activity">
    <reaction evidence="9">
        <text>[(1-&gt;3)-beta-D-glucosyl](n) + UDP-alpha-D-glucose = [(1-&gt;3)-beta-D-glucosyl](n+1) + UDP + H(+)</text>
        <dbReference type="Rhea" id="RHEA:21476"/>
        <dbReference type="Rhea" id="RHEA-COMP:11146"/>
        <dbReference type="Rhea" id="RHEA-COMP:14303"/>
        <dbReference type="ChEBI" id="CHEBI:15378"/>
        <dbReference type="ChEBI" id="CHEBI:37671"/>
        <dbReference type="ChEBI" id="CHEBI:58223"/>
        <dbReference type="ChEBI" id="CHEBI:58885"/>
        <dbReference type="EC" id="2.4.1.34"/>
    </reaction>
</comment>
<evidence type="ECO:0000256" key="5">
    <source>
        <dbReference type="ARBA" id="ARBA00022679"/>
    </source>
</evidence>
<dbReference type="Pfam" id="PF14288">
    <property type="entry name" value="FKS1_dom1"/>
    <property type="match status" value="1"/>
</dbReference>
<feature type="compositionally biased region" description="Pro residues" evidence="10">
    <location>
        <begin position="104"/>
        <end position="118"/>
    </location>
</feature>
<evidence type="ECO:0000256" key="3">
    <source>
        <dbReference type="ARBA" id="ARBA00012589"/>
    </source>
</evidence>
<feature type="compositionally biased region" description="Polar residues" evidence="10">
    <location>
        <begin position="64"/>
        <end position="85"/>
    </location>
</feature>
<dbReference type="GO" id="GO:0006075">
    <property type="term" value="P:(1-&gt;3)-beta-D-glucan biosynthetic process"/>
    <property type="evidence" value="ECO:0007669"/>
    <property type="project" value="InterPro"/>
</dbReference>
<feature type="non-terminal residue" evidence="13">
    <location>
        <position position="1"/>
    </location>
</feature>
<dbReference type="Pfam" id="PF02364">
    <property type="entry name" value="Glucan_synthase"/>
    <property type="match status" value="1"/>
</dbReference>
<keyword evidence="7 11" id="KW-1133">Transmembrane helix</keyword>
<gene>
    <name evidence="13" type="primary">FKS1_1</name>
    <name evidence="13" type="ORF">BGW38_003545</name>
</gene>
<dbReference type="GO" id="GO:0000148">
    <property type="term" value="C:1,3-beta-D-glucan synthase complex"/>
    <property type="evidence" value="ECO:0007669"/>
    <property type="project" value="InterPro"/>
</dbReference>
<evidence type="ECO:0000256" key="6">
    <source>
        <dbReference type="ARBA" id="ARBA00022692"/>
    </source>
</evidence>
<dbReference type="Proteomes" id="UP000780801">
    <property type="component" value="Unassembled WGS sequence"/>
</dbReference>
<evidence type="ECO:0000256" key="7">
    <source>
        <dbReference type="ARBA" id="ARBA00022989"/>
    </source>
</evidence>
<evidence type="ECO:0000256" key="1">
    <source>
        <dbReference type="ARBA" id="ARBA00004141"/>
    </source>
</evidence>